<dbReference type="InterPro" id="IPR050483">
    <property type="entry name" value="CoA-transferase_III_domain"/>
</dbReference>
<dbReference type="GO" id="GO:0016740">
    <property type="term" value="F:transferase activity"/>
    <property type="evidence" value="ECO:0007669"/>
    <property type="project" value="UniProtKB-KW"/>
</dbReference>
<keyword evidence="1 2" id="KW-0808">Transferase</keyword>
<dbReference type="Pfam" id="PF02515">
    <property type="entry name" value="CoA_transf_3"/>
    <property type="match status" value="1"/>
</dbReference>
<dbReference type="PANTHER" id="PTHR48207:SF3">
    <property type="entry name" value="SUCCINATE--HYDROXYMETHYLGLUTARATE COA-TRANSFERASE"/>
    <property type="match status" value="1"/>
</dbReference>
<name>A0ABW7HKF5_9BURK</name>
<evidence type="ECO:0000313" key="3">
    <source>
        <dbReference type="Proteomes" id="UP001606134"/>
    </source>
</evidence>
<dbReference type="InterPro" id="IPR023606">
    <property type="entry name" value="CoA-Trfase_III_dom_1_sf"/>
</dbReference>
<proteinExistence type="predicted"/>
<comment type="caution">
    <text evidence="2">The sequence shown here is derived from an EMBL/GenBank/DDBJ whole genome shotgun (WGS) entry which is preliminary data.</text>
</comment>
<gene>
    <name evidence="2" type="ORF">ACG04R_27040</name>
</gene>
<dbReference type="RefSeq" id="WP_394417416.1">
    <property type="nucleotide sequence ID" value="NZ_JBIGIC010000021.1"/>
</dbReference>
<dbReference type="EMBL" id="JBIGIC010000021">
    <property type="protein sequence ID" value="MFG6490356.1"/>
    <property type="molecule type" value="Genomic_DNA"/>
</dbReference>
<keyword evidence="3" id="KW-1185">Reference proteome</keyword>
<dbReference type="PANTHER" id="PTHR48207">
    <property type="entry name" value="SUCCINATE--HYDROXYMETHYLGLUTARATE COA-TRANSFERASE"/>
    <property type="match status" value="1"/>
</dbReference>
<dbReference type="InterPro" id="IPR003673">
    <property type="entry name" value="CoA-Trfase_fam_III"/>
</dbReference>
<dbReference type="Gene3D" id="3.40.50.10540">
    <property type="entry name" value="Crotonobetainyl-coa:carnitine coa-transferase, domain 1"/>
    <property type="match status" value="1"/>
</dbReference>
<dbReference type="Proteomes" id="UP001606134">
    <property type="component" value="Unassembled WGS sequence"/>
</dbReference>
<evidence type="ECO:0000313" key="2">
    <source>
        <dbReference type="EMBL" id="MFG6490356.1"/>
    </source>
</evidence>
<sequence length="99" mass="10424">MKIEPPGASDTLRKWRLLLDGASVCWPAQLCNRRSLALDLGAAEGQGIVRRLAAEADVPIENFCHGAMAGRGLGADELLAAIPRLIAGSRSGLKPKVGH</sequence>
<protein>
    <submittedName>
        <fullName evidence="2">CoA transferase</fullName>
    </submittedName>
</protein>
<accession>A0ABW7HKF5</accession>
<organism evidence="2 3">
    <name type="scientific">Pelomonas candidula</name>
    <dbReference type="NCBI Taxonomy" id="3299025"/>
    <lineage>
        <taxon>Bacteria</taxon>
        <taxon>Pseudomonadati</taxon>
        <taxon>Pseudomonadota</taxon>
        <taxon>Betaproteobacteria</taxon>
        <taxon>Burkholderiales</taxon>
        <taxon>Sphaerotilaceae</taxon>
        <taxon>Roseateles</taxon>
    </lineage>
</organism>
<reference evidence="2 3" key="1">
    <citation type="submission" date="2024-08" db="EMBL/GenBank/DDBJ databases">
        <authorList>
            <person name="Lu H."/>
        </authorList>
    </citation>
    <scope>NUCLEOTIDE SEQUENCE [LARGE SCALE GENOMIC DNA]</scope>
    <source>
        <strain evidence="2 3">BYS78W</strain>
    </source>
</reference>
<evidence type="ECO:0000256" key="1">
    <source>
        <dbReference type="ARBA" id="ARBA00022679"/>
    </source>
</evidence>
<dbReference type="SUPFAM" id="SSF89796">
    <property type="entry name" value="CoA-transferase family III (CaiB/BaiF)"/>
    <property type="match status" value="1"/>
</dbReference>